<keyword evidence="4" id="KW-1185">Reference proteome</keyword>
<accession>A0A4R6QKN6</accession>
<dbReference type="AlphaFoldDB" id="A0A4R6QKN6"/>
<evidence type="ECO:0000313" key="4">
    <source>
        <dbReference type="Proteomes" id="UP000295361"/>
    </source>
</evidence>
<dbReference type="RefSeq" id="WP_133701749.1">
    <property type="nucleotide sequence ID" value="NZ_SNXS01000004.1"/>
</dbReference>
<feature type="domain" description="YtkA-like" evidence="2">
    <location>
        <begin position="43"/>
        <end position="122"/>
    </location>
</feature>
<feature type="chain" id="PRO_5020462929" evidence="1">
    <location>
        <begin position="23"/>
        <end position="146"/>
    </location>
</feature>
<dbReference type="EMBL" id="SNXS01000004">
    <property type="protein sequence ID" value="TDP63887.1"/>
    <property type="molecule type" value="Genomic_DNA"/>
</dbReference>
<evidence type="ECO:0000256" key="1">
    <source>
        <dbReference type="SAM" id="SignalP"/>
    </source>
</evidence>
<evidence type="ECO:0000313" key="3">
    <source>
        <dbReference type="EMBL" id="TDP63887.1"/>
    </source>
</evidence>
<evidence type="ECO:0000259" key="2">
    <source>
        <dbReference type="Pfam" id="PF13115"/>
    </source>
</evidence>
<dbReference type="InParanoid" id="A0A4R6QKN6"/>
<protein>
    <submittedName>
        <fullName evidence="3">YtkA-like protein</fullName>
    </submittedName>
</protein>
<comment type="caution">
    <text evidence="3">The sequence shown here is derived from an EMBL/GenBank/DDBJ whole genome shotgun (WGS) entry which is preliminary data.</text>
</comment>
<keyword evidence="1" id="KW-0732">Signal</keyword>
<proteinExistence type="predicted"/>
<sequence>MLSRSPSLLLAAVALVLTAGCASPPPDLDLSLQHPSANGRFIVALQPPPKPAAINQLHSWQIRLTTADGAPVQGARIAIDGGMPQHGHGLPTRPQVTQQLADGSYLLEGMKFSMGGWWEIKLNIEAAQGSDKVTFNTVVAQPKAGL</sequence>
<dbReference type="OrthoDB" id="330101at2"/>
<organism evidence="3 4">
    <name type="scientific">Roseateles toxinivorans</name>
    <dbReference type="NCBI Taxonomy" id="270368"/>
    <lineage>
        <taxon>Bacteria</taxon>
        <taxon>Pseudomonadati</taxon>
        <taxon>Pseudomonadota</taxon>
        <taxon>Betaproteobacteria</taxon>
        <taxon>Burkholderiales</taxon>
        <taxon>Sphaerotilaceae</taxon>
        <taxon>Roseateles</taxon>
    </lineage>
</organism>
<reference evidence="3 4" key="1">
    <citation type="submission" date="2019-03" db="EMBL/GenBank/DDBJ databases">
        <title>Genomic Encyclopedia of Type Strains, Phase IV (KMG-IV): sequencing the most valuable type-strain genomes for metagenomic binning, comparative biology and taxonomic classification.</title>
        <authorList>
            <person name="Goeker M."/>
        </authorList>
    </citation>
    <scope>NUCLEOTIDE SEQUENCE [LARGE SCALE GENOMIC DNA]</scope>
    <source>
        <strain evidence="3 4">DSM 16998</strain>
    </source>
</reference>
<dbReference type="Pfam" id="PF13115">
    <property type="entry name" value="YtkA"/>
    <property type="match status" value="1"/>
</dbReference>
<gene>
    <name evidence="3" type="ORF">DES47_104169</name>
</gene>
<dbReference type="InterPro" id="IPR032693">
    <property type="entry name" value="YtkA-like_dom"/>
</dbReference>
<dbReference type="Proteomes" id="UP000295361">
    <property type="component" value="Unassembled WGS sequence"/>
</dbReference>
<feature type="signal peptide" evidence="1">
    <location>
        <begin position="1"/>
        <end position="22"/>
    </location>
</feature>
<dbReference type="PROSITE" id="PS51257">
    <property type="entry name" value="PROKAR_LIPOPROTEIN"/>
    <property type="match status" value="1"/>
</dbReference>
<name>A0A4R6QKN6_9BURK</name>